<comment type="caution">
    <text evidence="2">The sequence shown here is derived from an EMBL/GenBank/DDBJ whole genome shotgun (WGS) entry which is preliminary data.</text>
</comment>
<keyword evidence="3" id="KW-1185">Reference proteome</keyword>
<organism evidence="2 3">
    <name type="scientific">Knufia peltigerae</name>
    <dbReference type="NCBI Taxonomy" id="1002370"/>
    <lineage>
        <taxon>Eukaryota</taxon>
        <taxon>Fungi</taxon>
        <taxon>Dikarya</taxon>
        <taxon>Ascomycota</taxon>
        <taxon>Pezizomycotina</taxon>
        <taxon>Eurotiomycetes</taxon>
        <taxon>Chaetothyriomycetidae</taxon>
        <taxon>Chaetothyriales</taxon>
        <taxon>Trichomeriaceae</taxon>
        <taxon>Knufia</taxon>
    </lineage>
</organism>
<feature type="region of interest" description="Disordered" evidence="1">
    <location>
        <begin position="169"/>
        <end position="241"/>
    </location>
</feature>
<evidence type="ECO:0000313" key="3">
    <source>
        <dbReference type="Proteomes" id="UP001172681"/>
    </source>
</evidence>
<feature type="compositionally biased region" description="Basic residues" evidence="1">
    <location>
        <begin position="198"/>
        <end position="208"/>
    </location>
</feature>
<reference evidence="2" key="1">
    <citation type="submission" date="2022-10" db="EMBL/GenBank/DDBJ databases">
        <title>Culturing micro-colonial fungi from biological soil crusts in the Mojave desert and describing Neophaeococcomyces mojavensis, and introducing the new genera and species Taxawa tesnikishii.</title>
        <authorList>
            <person name="Kurbessoian T."/>
            <person name="Stajich J.E."/>
        </authorList>
    </citation>
    <scope>NUCLEOTIDE SEQUENCE</scope>
    <source>
        <strain evidence="2">TK_35</strain>
    </source>
</reference>
<name>A0AA38YCC6_9EURO</name>
<sequence>MSSPRAMLLTIPRNPPKHPGYNPNVYIEPCKPFTMASLRRTMLASCNHAENCNQTVRIASGRNYAKLPVPVSRDDQAQCCTITKALLDKLSLHGVKPLPCQDDGHICNHHGQIRRVVLDVKVGEFTQLAFVAFCVLEGTESSIVMTGREECWVETPKLAGCHVVRNKRKSDEVAEQKRRNEEDEQHFASVESTEKAIARAKRAARRKAASGAANAQNAASAQDNQEGGGGDKGKATQQNKG</sequence>
<evidence type="ECO:0000313" key="2">
    <source>
        <dbReference type="EMBL" id="KAJ9643744.1"/>
    </source>
</evidence>
<proteinExistence type="predicted"/>
<evidence type="ECO:0000256" key="1">
    <source>
        <dbReference type="SAM" id="MobiDB-lite"/>
    </source>
</evidence>
<accession>A0AA38YCC6</accession>
<dbReference type="Proteomes" id="UP001172681">
    <property type="component" value="Unassembled WGS sequence"/>
</dbReference>
<feature type="compositionally biased region" description="Basic and acidic residues" evidence="1">
    <location>
        <begin position="169"/>
        <end position="181"/>
    </location>
</feature>
<feature type="compositionally biased region" description="Low complexity" evidence="1">
    <location>
        <begin position="209"/>
        <end position="222"/>
    </location>
</feature>
<gene>
    <name evidence="2" type="ORF">H2204_001889</name>
</gene>
<dbReference type="EMBL" id="JAPDRN010000007">
    <property type="protein sequence ID" value="KAJ9643744.1"/>
    <property type="molecule type" value="Genomic_DNA"/>
</dbReference>
<dbReference type="AlphaFoldDB" id="A0AA38YCC6"/>
<protein>
    <submittedName>
        <fullName evidence="2">Uncharacterized protein</fullName>
    </submittedName>
</protein>